<feature type="transmembrane region" description="Helical" evidence="1">
    <location>
        <begin position="99"/>
        <end position="121"/>
    </location>
</feature>
<dbReference type="STRING" id="287986.DV20_04415"/>
<dbReference type="Gene3D" id="3.30.70.270">
    <property type="match status" value="1"/>
</dbReference>
<dbReference type="PANTHER" id="PTHR45138:SF9">
    <property type="entry name" value="DIGUANYLATE CYCLASE DGCM-RELATED"/>
    <property type="match status" value="1"/>
</dbReference>
<dbReference type="NCBIfam" id="TIGR00254">
    <property type="entry name" value="GGDEF"/>
    <property type="match status" value="1"/>
</dbReference>
<keyword evidence="1" id="KW-0812">Transmembrane</keyword>
<evidence type="ECO:0000259" key="2">
    <source>
        <dbReference type="PROSITE" id="PS50887"/>
    </source>
</evidence>
<feature type="transmembrane region" description="Helical" evidence="1">
    <location>
        <begin position="33"/>
        <end position="49"/>
    </location>
</feature>
<dbReference type="InterPro" id="IPR000160">
    <property type="entry name" value="GGDEF_dom"/>
</dbReference>
<evidence type="ECO:0000256" key="1">
    <source>
        <dbReference type="SAM" id="Phobius"/>
    </source>
</evidence>
<dbReference type="Proteomes" id="UP000027345">
    <property type="component" value="Unassembled WGS sequence"/>
</dbReference>
<keyword evidence="4" id="KW-1185">Reference proteome</keyword>
<dbReference type="GO" id="GO:1902201">
    <property type="term" value="P:negative regulation of bacterial-type flagellum-dependent cell motility"/>
    <property type="evidence" value="ECO:0007669"/>
    <property type="project" value="TreeGrafter"/>
</dbReference>
<gene>
    <name evidence="3" type="ORF">DV20_04415</name>
</gene>
<reference evidence="3 4" key="1">
    <citation type="submission" date="2014-05" db="EMBL/GenBank/DDBJ databases">
        <title>Draft genome sequence of Amycolatopsis rifamycinica DSM 46095.</title>
        <authorList>
            <person name="Lal R."/>
            <person name="Saxena A."/>
            <person name="Kumari R."/>
            <person name="Mukherjee U."/>
            <person name="Singh P."/>
            <person name="Sangwan N."/>
            <person name="Mahato N.K."/>
        </authorList>
    </citation>
    <scope>NUCLEOTIDE SEQUENCE [LARGE SCALE GENOMIC DNA]</scope>
    <source>
        <strain evidence="3 4">DSM 46095</strain>
    </source>
</reference>
<evidence type="ECO:0000313" key="3">
    <source>
        <dbReference type="EMBL" id="KDN23421.1"/>
    </source>
</evidence>
<organism evidence="3 4">
    <name type="scientific">Amycolatopsis rifamycinica</name>
    <dbReference type="NCBI Taxonomy" id="287986"/>
    <lineage>
        <taxon>Bacteria</taxon>
        <taxon>Bacillati</taxon>
        <taxon>Actinomycetota</taxon>
        <taxon>Actinomycetes</taxon>
        <taxon>Pseudonocardiales</taxon>
        <taxon>Pseudonocardiaceae</taxon>
        <taxon>Amycolatopsis</taxon>
    </lineage>
</organism>
<dbReference type="EMBL" id="JMQI01000009">
    <property type="protein sequence ID" value="KDN23421.1"/>
    <property type="molecule type" value="Genomic_DNA"/>
</dbReference>
<dbReference type="eggNOG" id="COG2199">
    <property type="taxonomic scope" value="Bacteria"/>
</dbReference>
<evidence type="ECO:0000313" key="4">
    <source>
        <dbReference type="Proteomes" id="UP000027345"/>
    </source>
</evidence>
<dbReference type="InterPro" id="IPR043128">
    <property type="entry name" value="Rev_trsase/Diguanyl_cyclase"/>
</dbReference>
<dbReference type="InterPro" id="IPR029787">
    <property type="entry name" value="Nucleotide_cyclase"/>
</dbReference>
<dbReference type="SMART" id="SM00267">
    <property type="entry name" value="GGDEF"/>
    <property type="match status" value="1"/>
</dbReference>
<dbReference type="CDD" id="cd01949">
    <property type="entry name" value="GGDEF"/>
    <property type="match status" value="1"/>
</dbReference>
<comment type="caution">
    <text evidence="3">The sequence shown here is derived from an EMBL/GenBank/DDBJ whole genome shotgun (WGS) entry which is preliminary data.</text>
</comment>
<dbReference type="GO" id="GO:0052621">
    <property type="term" value="F:diguanylate cyclase activity"/>
    <property type="evidence" value="ECO:0007669"/>
    <property type="project" value="TreeGrafter"/>
</dbReference>
<feature type="transmembrane region" description="Helical" evidence="1">
    <location>
        <begin position="220"/>
        <end position="250"/>
    </location>
</feature>
<dbReference type="InterPro" id="IPR050469">
    <property type="entry name" value="Diguanylate_Cyclase"/>
</dbReference>
<proteinExistence type="predicted"/>
<keyword evidence="1" id="KW-0472">Membrane</keyword>
<feature type="transmembrane region" description="Helical" evidence="1">
    <location>
        <begin position="173"/>
        <end position="196"/>
    </location>
</feature>
<dbReference type="SUPFAM" id="SSF55073">
    <property type="entry name" value="Nucleotide cyclase"/>
    <property type="match status" value="1"/>
</dbReference>
<dbReference type="FunFam" id="3.30.70.270:FF:000001">
    <property type="entry name" value="Diguanylate cyclase domain protein"/>
    <property type="match status" value="1"/>
</dbReference>
<protein>
    <submittedName>
        <fullName evidence="3">Diguanylate cyclase</fullName>
    </submittedName>
</protein>
<accession>A0A066U7H4</accession>
<feature type="domain" description="GGDEF" evidence="2">
    <location>
        <begin position="293"/>
        <end position="428"/>
    </location>
</feature>
<dbReference type="PROSITE" id="PS50887">
    <property type="entry name" value="GGDEF"/>
    <property type="match status" value="1"/>
</dbReference>
<feature type="transmembrane region" description="Helical" evidence="1">
    <location>
        <begin position="141"/>
        <end position="161"/>
    </location>
</feature>
<name>A0A066U7H4_9PSEU</name>
<dbReference type="PANTHER" id="PTHR45138">
    <property type="entry name" value="REGULATORY COMPONENTS OF SENSORY TRANSDUCTION SYSTEM"/>
    <property type="match status" value="1"/>
</dbReference>
<dbReference type="GO" id="GO:0043709">
    <property type="term" value="P:cell adhesion involved in single-species biofilm formation"/>
    <property type="evidence" value="ECO:0007669"/>
    <property type="project" value="TreeGrafter"/>
</dbReference>
<dbReference type="AlphaFoldDB" id="A0A066U7H4"/>
<dbReference type="GO" id="GO:0005886">
    <property type="term" value="C:plasma membrane"/>
    <property type="evidence" value="ECO:0007669"/>
    <property type="project" value="TreeGrafter"/>
</dbReference>
<keyword evidence="1" id="KW-1133">Transmembrane helix</keyword>
<dbReference type="Pfam" id="PF00990">
    <property type="entry name" value="GGDEF"/>
    <property type="match status" value="1"/>
</dbReference>
<sequence>MRTGSGIPRTGLRIRDVLVAPRHWALWRQGPRVIVYCLISEVVAVVLTLRPSPIAVDRRTLSILVVLLVLGVVQSETGRRVERIRRRVSGTPHINMTSVWTFAGVLLLPPLLLAALVGGLYTHLAIRSWYRLQRVPASRTVSNAAIIVLSCFAAQSVLRVSGFADVRATMTHGWAGTFAIAAAGVTFFAVNALLVLPARREVGRTPEALFGTWSDNGLEVATLCLGALNAVALATLPGLVVLVFPPLLLLHRTVLVKQLEVAAHRDEKTGLYNTSGWHALAERTLAAAARQRSTFGLLMLDLDHFKQVNDTYGHLAGDAVLKAVAQSIISAVRGRGDAVGRFGGEEFVVLLPGIAPPDIGAVAERIRGAISALTVPAGRLSITGLTVSIGIAVYPSAGASLQRLLDAADTALYHAKATGRNKVVHVADLV</sequence>